<dbReference type="AlphaFoldDB" id="A0A7H1N459"/>
<dbReference type="PANTHER" id="PTHR33221:SF5">
    <property type="entry name" value="HTH-TYPE TRANSCRIPTIONAL REGULATOR ISCR"/>
    <property type="match status" value="1"/>
</dbReference>
<dbReference type="InterPro" id="IPR036388">
    <property type="entry name" value="WH-like_DNA-bd_sf"/>
</dbReference>
<keyword evidence="3" id="KW-1185">Reference proteome</keyword>
<evidence type="ECO:0000313" key="3">
    <source>
        <dbReference type="Proteomes" id="UP000516369"/>
    </source>
</evidence>
<evidence type="ECO:0000256" key="1">
    <source>
        <dbReference type="ARBA" id="ARBA00023125"/>
    </source>
</evidence>
<dbReference type="Gene3D" id="1.10.10.10">
    <property type="entry name" value="Winged helix-like DNA-binding domain superfamily/Winged helix DNA-binding domain"/>
    <property type="match status" value="1"/>
</dbReference>
<proteinExistence type="predicted"/>
<dbReference type="InterPro" id="IPR000944">
    <property type="entry name" value="Tscrpt_reg_Rrf2"/>
</dbReference>
<organism evidence="2 3">
    <name type="scientific">Defluviicoccus vanus</name>
    <dbReference type="NCBI Taxonomy" id="111831"/>
    <lineage>
        <taxon>Bacteria</taxon>
        <taxon>Pseudomonadati</taxon>
        <taxon>Pseudomonadota</taxon>
        <taxon>Alphaproteobacteria</taxon>
        <taxon>Rhodospirillales</taxon>
        <taxon>Rhodospirillaceae</taxon>
        <taxon>Defluviicoccus</taxon>
    </lineage>
</organism>
<dbReference type="SUPFAM" id="SSF46785">
    <property type="entry name" value="Winged helix' DNA-binding domain"/>
    <property type="match status" value="1"/>
</dbReference>
<reference evidence="2 3" key="1">
    <citation type="submission" date="2020-05" db="EMBL/GenBank/DDBJ databases">
        <title>Complete closed genome sequence of Defluviicoccus vanus.</title>
        <authorList>
            <person name="Bessarab I."/>
            <person name="Arumugam K."/>
            <person name="Maszenan A.M."/>
            <person name="Seviour R.J."/>
            <person name="Williams R.B."/>
        </authorList>
    </citation>
    <scope>NUCLEOTIDE SEQUENCE [LARGE SCALE GENOMIC DNA]</scope>
    <source>
        <strain evidence="2 3">Ben 114</strain>
    </source>
</reference>
<name>A0A7H1N459_9PROT</name>
<dbReference type="InterPro" id="IPR036390">
    <property type="entry name" value="WH_DNA-bd_sf"/>
</dbReference>
<dbReference type="Proteomes" id="UP000516369">
    <property type="component" value="Chromosome"/>
</dbReference>
<keyword evidence="1" id="KW-0238">DNA-binding</keyword>
<dbReference type="NCBIfam" id="TIGR00738">
    <property type="entry name" value="rrf2_super"/>
    <property type="match status" value="1"/>
</dbReference>
<dbReference type="PANTHER" id="PTHR33221">
    <property type="entry name" value="WINGED HELIX-TURN-HELIX TRANSCRIPTIONAL REGULATOR, RRF2 FAMILY"/>
    <property type="match status" value="1"/>
</dbReference>
<evidence type="ECO:0000313" key="2">
    <source>
        <dbReference type="EMBL" id="QNT70495.1"/>
    </source>
</evidence>
<dbReference type="FunFam" id="1.10.10.10:FF:000026">
    <property type="entry name" value="HTH-type transcriptional regulator IscR"/>
    <property type="match status" value="1"/>
</dbReference>
<protein>
    <submittedName>
        <fullName evidence="2">Rrf2 family transcriptional regulator</fullName>
    </submittedName>
</protein>
<dbReference type="GO" id="GO:0003677">
    <property type="term" value="F:DNA binding"/>
    <property type="evidence" value="ECO:0007669"/>
    <property type="project" value="UniProtKB-KW"/>
</dbReference>
<accession>A0A7H1N459</accession>
<dbReference type="RefSeq" id="WP_190260973.1">
    <property type="nucleotide sequence ID" value="NZ_CP053923.1"/>
</dbReference>
<sequence length="176" mass="19313">MKLSTKGRYAVMAMADLTHHSNGKPIALAEVAERQEISLSYLEQLFGRLRRAGLVSSVRGPGGGYMLARDPEDMRIADIILAVDEPIKATRCTPGSPQGCHSHRGRCLTHDLWEELGNQIYLYLTAVSLADVCQRRVLGSSRMLFTMGRSELPRGELSPAELTHAEAEVAVSRHAS</sequence>
<dbReference type="InterPro" id="IPR030489">
    <property type="entry name" value="TR_Rrf2-type_CS"/>
</dbReference>
<dbReference type="PROSITE" id="PS01332">
    <property type="entry name" value="HTH_RRF2_1"/>
    <property type="match status" value="1"/>
</dbReference>
<dbReference type="PROSITE" id="PS51197">
    <property type="entry name" value="HTH_RRF2_2"/>
    <property type="match status" value="1"/>
</dbReference>
<dbReference type="KEGG" id="dvn:HQ394_15615"/>
<dbReference type="Pfam" id="PF02082">
    <property type="entry name" value="Rrf2"/>
    <property type="match status" value="1"/>
</dbReference>
<dbReference type="GO" id="GO:0005829">
    <property type="term" value="C:cytosol"/>
    <property type="evidence" value="ECO:0007669"/>
    <property type="project" value="TreeGrafter"/>
</dbReference>
<gene>
    <name evidence="2" type="ORF">HQ394_15615</name>
</gene>
<dbReference type="GO" id="GO:0003700">
    <property type="term" value="F:DNA-binding transcription factor activity"/>
    <property type="evidence" value="ECO:0007669"/>
    <property type="project" value="TreeGrafter"/>
</dbReference>
<dbReference type="EMBL" id="CP053923">
    <property type="protein sequence ID" value="QNT70495.1"/>
    <property type="molecule type" value="Genomic_DNA"/>
</dbReference>